<evidence type="ECO:0000259" key="2">
    <source>
        <dbReference type="Pfam" id="PF25042"/>
    </source>
</evidence>
<dbReference type="OrthoDB" id="692230at2759"/>
<feature type="compositionally biased region" description="Basic residues" evidence="1">
    <location>
        <begin position="132"/>
        <end position="146"/>
    </location>
</feature>
<dbReference type="InterPro" id="IPR056689">
    <property type="entry name" value="DUF7787"/>
</dbReference>
<dbReference type="Proteomes" id="UP000467841">
    <property type="component" value="Unassembled WGS sequence"/>
</dbReference>
<keyword evidence="5" id="KW-1185">Reference proteome</keyword>
<dbReference type="Pfam" id="PF25042">
    <property type="entry name" value="DUF7787"/>
    <property type="match status" value="1"/>
</dbReference>
<dbReference type="EMBL" id="CACVBM020001132">
    <property type="protein sequence ID" value="CAA7033445.1"/>
    <property type="molecule type" value="Genomic_DNA"/>
</dbReference>
<evidence type="ECO:0000313" key="3">
    <source>
        <dbReference type="EMBL" id="CAA7033445.1"/>
    </source>
</evidence>
<dbReference type="EMBL" id="CACVBM020001440">
    <property type="protein sequence ID" value="CAA7050220.1"/>
    <property type="molecule type" value="Genomic_DNA"/>
</dbReference>
<dbReference type="AlphaFoldDB" id="A0A6D2IXU3"/>
<proteinExistence type="predicted"/>
<evidence type="ECO:0000313" key="4">
    <source>
        <dbReference type="EMBL" id="CAA7050220.1"/>
    </source>
</evidence>
<organism evidence="3 5">
    <name type="scientific">Microthlaspi erraticum</name>
    <dbReference type="NCBI Taxonomy" id="1685480"/>
    <lineage>
        <taxon>Eukaryota</taxon>
        <taxon>Viridiplantae</taxon>
        <taxon>Streptophyta</taxon>
        <taxon>Embryophyta</taxon>
        <taxon>Tracheophyta</taxon>
        <taxon>Spermatophyta</taxon>
        <taxon>Magnoliopsida</taxon>
        <taxon>eudicotyledons</taxon>
        <taxon>Gunneridae</taxon>
        <taxon>Pentapetalae</taxon>
        <taxon>rosids</taxon>
        <taxon>malvids</taxon>
        <taxon>Brassicales</taxon>
        <taxon>Brassicaceae</taxon>
        <taxon>Coluteocarpeae</taxon>
        <taxon>Microthlaspi</taxon>
    </lineage>
</organism>
<dbReference type="PANTHER" id="PTHR35096">
    <property type="entry name" value="BNAA08G28570D PROTEIN"/>
    <property type="match status" value="1"/>
</dbReference>
<gene>
    <name evidence="3" type="ORF">MERR_LOCUS20680</name>
    <name evidence="4" type="ORF">MERR_LOCUS37455</name>
</gene>
<evidence type="ECO:0000313" key="5">
    <source>
        <dbReference type="Proteomes" id="UP000467841"/>
    </source>
</evidence>
<protein>
    <recommendedName>
        <fullName evidence="2">DUF7787 domain-containing protein</fullName>
    </recommendedName>
</protein>
<accession>A0A6D2IXU3</accession>
<evidence type="ECO:0000256" key="1">
    <source>
        <dbReference type="SAM" id="MobiDB-lite"/>
    </source>
</evidence>
<sequence length="158" mass="18088">MEDDEAETGNARRMKKQVGEKTKKMTIEEYFDFFKSRNTHSKSITFLNQIIHMHGFQNLHRTKTKKTIADAVSGLDLIDLSRSTLRQSNVSSVATLTLEEVIVDINALKWRECSVTSLQTLNAEEKTQSIAKPKRRETTKKRKRISMKTLLKSSKGSL</sequence>
<dbReference type="PANTHER" id="PTHR35096:SF8">
    <property type="entry name" value="OS03G0308600 PROTEIN"/>
    <property type="match status" value="1"/>
</dbReference>
<feature type="region of interest" description="Disordered" evidence="1">
    <location>
        <begin position="126"/>
        <end position="158"/>
    </location>
</feature>
<reference evidence="3 5" key="1">
    <citation type="submission" date="2020-01" db="EMBL/GenBank/DDBJ databases">
        <authorList>
            <person name="Mishra B."/>
        </authorList>
    </citation>
    <scope>NUCLEOTIDE SEQUENCE [LARGE SCALE GENOMIC DNA]</scope>
</reference>
<name>A0A6D2IXU3_9BRAS</name>
<feature type="domain" description="DUF7787" evidence="2">
    <location>
        <begin position="21"/>
        <end position="79"/>
    </location>
</feature>